<evidence type="ECO:0000256" key="1">
    <source>
        <dbReference type="ARBA" id="ARBA00001917"/>
    </source>
</evidence>
<dbReference type="InterPro" id="IPR018517">
    <property type="entry name" value="tRNA_hU_synthase_CS"/>
</dbReference>
<keyword evidence="3" id="KW-0288">FMN</keyword>
<accession>A0A9K3LX49</accession>
<gene>
    <name evidence="7" type="ORF">IV203_031054</name>
</gene>
<dbReference type="OrthoDB" id="10262250at2759"/>
<evidence type="ECO:0000313" key="7">
    <source>
        <dbReference type="EMBL" id="KAG7368311.1"/>
    </source>
</evidence>
<organism evidence="7 8">
    <name type="scientific">Nitzschia inconspicua</name>
    <dbReference type="NCBI Taxonomy" id="303405"/>
    <lineage>
        <taxon>Eukaryota</taxon>
        <taxon>Sar</taxon>
        <taxon>Stramenopiles</taxon>
        <taxon>Ochrophyta</taxon>
        <taxon>Bacillariophyta</taxon>
        <taxon>Bacillariophyceae</taxon>
        <taxon>Bacillariophycidae</taxon>
        <taxon>Bacillariales</taxon>
        <taxon>Bacillariaceae</taxon>
        <taxon>Nitzschia</taxon>
    </lineage>
</organism>
<dbReference type="PROSITE" id="PS01136">
    <property type="entry name" value="UPF0034"/>
    <property type="match status" value="1"/>
</dbReference>
<name>A0A9K3LX49_9STRA</name>
<feature type="domain" description="DUS-like FMN-binding" evidence="6">
    <location>
        <begin position="38"/>
        <end position="291"/>
    </location>
</feature>
<reference evidence="7" key="2">
    <citation type="submission" date="2021-04" db="EMBL/GenBank/DDBJ databases">
        <authorList>
            <person name="Podell S."/>
        </authorList>
    </citation>
    <scope>NUCLEOTIDE SEQUENCE</scope>
    <source>
        <strain evidence="7">Hildebrandi</strain>
    </source>
</reference>
<dbReference type="InterPro" id="IPR035587">
    <property type="entry name" value="DUS-like_FMN-bd"/>
</dbReference>
<comment type="caution">
    <text evidence="7">The sequence shown here is derived from an EMBL/GenBank/DDBJ whole genome shotgun (WGS) entry which is preliminary data.</text>
</comment>
<keyword evidence="2" id="KW-0285">Flavoprotein</keyword>
<evidence type="ECO:0000313" key="8">
    <source>
        <dbReference type="Proteomes" id="UP000693970"/>
    </source>
</evidence>
<keyword evidence="8" id="KW-1185">Reference proteome</keyword>
<feature type="region of interest" description="Disordered" evidence="5">
    <location>
        <begin position="1"/>
        <end position="21"/>
    </location>
</feature>
<dbReference type="CDD" id="cd02801">
    <property type="entry name" value="DUS_like_FMN"/>
    <property type="match status" value="1"/>
</dbReference>
<dbReference type="InterPro" id="IPR052582">
    <property type="entry name" value="tRNA-DUS-like"/>
</dbReference>
<dbReference type="AlphaFoldDB" id="A0A9K3LX49"/>
<dbReference type="PANTHER" id="PTHR45936:SF1">
    <property type="entry name" value="TRNA-DIHYDROURIDINE(20) SYNTHASE [NAD(P)+]-LIKE"/>
    <property type="match status" value="1"/>
</dbReference>
<evidence type="ECO:0000256" key="4">
    <source>
        <dbReference type="ARBA" id="ARBA00023002"/>
    </source>
</evidence>
<reference evidence="7" key="1">
    <citation type="journal article" date="2021" name="Sci. Rep.">
        <title>Diploid genomic architecture of Nitzschia inconspicua, an elite biomass production diatom.</title>
        <authorList>
            <person name="Oliver A."/>
            <person name="Podell S."/>
            <person name="Pinowska A."/>
            <person name="Traller J.C."/>
            <person name="Smith S.R."/>
            <person name="McClure R."/>
            <person name="Beliaev A."/>
            <person name="Bohutskyi P."/>
            <person name="Hill E.A."/>
            <person name="Rabines A."/>
            <person name="Zheng H."/>
            <person name="Allen L.Z."/>
            <person name="Kuo A."/>
            <person name="Grigoriev I.V."/>
            <person name="Allen A.E."/>
            <person name="Hazlebeck D."/>
            <person name="Allen E.E."/>
        </authorList>
    </citation>
    <scope>NUCLEOTIDE SEQUENCE</scope>
    <source>
        <strain evidence="7">Hildebrandi</strain>
    </source>
</reference>
<evidence type="ECO:0000256" key="5">
    <source>
        <dbReference type="SAM" id="MobiDB-lite"/>
    </source>
</evidence>
<dbReference type="EMBL" id="JAGRRH010000006">
    <property type="protein sequence ID" value="KAG7368311.1"/>
    <property type="molecule type" value="Genomic_DNA"/>
</dbReference>
<dbReference type="GO" id="GO:0017150">
    <property type="term" value="F:tRNA dihydrouridine synthase activity"/>
    <property type="evidence" value="ECO:0007669"/>
    <property type="project" value="InterPro"/>
</dbReference>
<protein>
    <submittedName>
        <fullName evidence="7">Dihydrouridine synthase DuS</fullName>
    </submittedName>
</protein>
<sequence length="451" mass="50297">MAETVHAENASEEAVQTPQHDRAAITAKARELYRGLSLAPMVRASTTPLRALALNYGADFVYTEELVDRAIIETIRVANKEMGTIDYIKDPAKLSKKAKKKLEAQNNRPCLIMRIDPTLEANKLVCQLGTGEPELALKAAKHVCRDVSAIDVNMGCPKKFSVSGGMGSALLSDPERAVKIIATLKREIMLPISCKIRLLKDVEETVAFIEKMLEAGADALAIHARRVGHDATRKADWQTLQEVMAVVQPKYPNFPFLINGDFYDRQERNEIMKNTNAQGILLARPALYNMSTFLPIGQPLVDKTRLVQEYLRLVIRYDMHYKNTKYILCEMMSNRRTPVERVPTMPIQFPGGQTIGNTCDCHDLESLCRLWNVNYSDTLKSVRDTTASSLSGGTTSMPAGEHKYEDSYFLNGTADRVVVELKDVDESTAETCRLICTDEPNPKRAKVENGG</sequence>
<dbReference type="Proteomes" id="UP000693970">
    <property type="component" value="Unassembled WGS sequence"/>
</dbReference>
<dbReference type="Pfam" id="PF01207">
    <property type="entry name" value="Dus"/>
    <property type="match status" value="1"/>
</dbReference>
<evidence type="ECO:0000256" key="2">
    <source>
        <dbReference type="ARBA" id="ARBA00022630"/>
    </source>
</evidence>
<keyword evidence="4" id="KW-0560">Oxidoreductase</keyword>
<dbReference type="GO" id="GO:0005737">
    <property type="term" value="C:cytoplasm"/>
    <property type="evidence" value="ECO:0007669"/>
    <property type="project" value="TreeGrafter"/>
</dbReference>
<proteinExistence type="predicted"/>
<dbReference type="PANTHER" id="PTHR45936">
    <property type="entry name" value="TRNA-DIHYDROURIDINE(20) SYNTHASE [NAD(P)+]-LIKE"/>
    <property type="match status" value="1"/>
</dbReference>
<comment type="cofactor">
    <cofactor evidence="1">
        <name>FMN</name>
        <dbReference type="ChEBI" id="CHEBI:58210"/>
    </cofactor>
</comment>
<dbReference type="GO" id="GO:0050660">
    <property type="term" value="F:flavin adenine dinucleotide binding"/>
    <property type="evidence" value="ECO:0007669"/>
    <property type="project" value="InterPro"/>
</dbReference>
<evidence type="ECO:0000259" key="6">
    <source>
        <dbReference type="Pfam" id="PF01207"/>
    </source>
</evidence>
<evidence type="ECO:0000256" key="3">
    <source>
        <dbReference type="ARBA" id="ARBA00022643"/>
    </source>
</evidence>